<evidence type="ECO:0000313" key="1">
    <source>
        <dbReference type="EMBL" id="ABM73415.1"/>
    </source>
</evidence>
<dbReference type="RefSeq" id="YP_001039862.1">
    <property type="nucleotide sequence ID" value="NC_009016.1"/>
</dbReference>
<organism evidence="1 2">
    <name type="scientific">Vibrio phage VP882</name>
    <dbReference type="NCBI Taxonomy" id="2913982"/>
    <lineage>
        <taxon>Viruses</taxon>
        <taxon>Duplodnaviria</taxon>
        <taxon>Heunggongvirae</taxon>
        <taxon>Uroviricota</taxon>
        <taxon>Caudoviricetes</taxon>
        <taxon>Hapunavirus</taxon>
        <taxon>Hapunavirus VP882</taxon>
    </lineage>
</organism>
<proteinExistence type="predicted"/>
<sequence>MSAHDYNTVRGLKLSQVPTNEHYKRLVRQYAQIHCHGFMRDALLKLAA</sequence>
<dbReference type="Proteomes" id="UP000008090">
    <property type="component" value="Segment"/>
</dbReference>
<dbReference type="GeneID" id="5076261"/>
<protein>
    <submittedName>
        <fullName evidence="1">Putative phage-related protein</fullName>
    </submittedName>
</protein>
<name>A2I301_9CAUD</name>
<dbReference type="OrthoDB" id="29061at10239"/>
<dbReference type="EMBL" id="EF057797">
    <property type="protein sequence ID" value="ABM73415.1"/>
    <property type="molecule type" value="Genomic_DNA"/>
</dbReference>
<evidence type="ECO:0000313" key="2">
    <source>
        <dbReference type="Proteomes" id="UP000008090"/>
    </source>
</evidence>
<keyword evidence="2" id="KW-1185">Reference proteome</keyword>
<accession>A2I301</accession>
<reference evidence="1 2" key="1">
    <citation type="journal article" date="2009" name="Appl. Environ. Microbiol.">
        <title>Characterization of a new plasmid-like prophage in a pandemic Vibrio parahaemolyticus O3:K6 strain.</title>
        <authorList>
            <person name="Lan S.F."/>
            <person name="Huang C.H."/>
            <person name="Chang C.H."/>
            <person name="Liao W.C."/>
            <person name="Lin I.H."/>
            <person name="Jian W.N."/>
            <person name="Wu Y.G."/>
            <person name="Chen S.Y."/>
            <person name="Wong H.C."/>
        </authorList>
    </citation>
    <scope>NUCLEOTIDE SEQUENCE [LARGE SCALE GENOMIC DNA]</scope>
</reference>
<dbReference type="KEGG" id="vg:5076261"/>